<dbReference type="GO" id="GO:0005743">
    <property type="term" value="C:mitochondrial inner membrane"/>
    <property type="evidence" value="ECO:0007669"/>
    <property type="project" value="TreeGrafter"/>
</dbReference>
<comment type="similarity">
    <text evidence="4">In the C-terminal section; belongs to the peptidase M41 family.</text>
</comment>
<feature type="region of interest" description="Disordered" evidence="20">
    <location>
        <begin position="957"/>
        <end position="994"/>
    </location>
</feature>
<dbReference type="InterPro" id="IPR017441">
    <property type="entry name" value="Protein_kinase_ATP_BS"/>
</dbReference>
<sequence length="1370" mass="149668">MDGVPESRPAGERPTYLYLGISIAVSIGYLSSNTLHLAARKSPCVAGMDLVAWEAPDDKALRGDTHERALGDNDMAAATIQCGLADSILILHELKSAILCRLSSTSSIRTSQLPQPSSSPQTDAETIPTSISPPPDHDHISISPNAHYSDSTAHAESTTTAYTITSWTSPFLGQHHPLRFNKSSIFLHTHTLHSHPRRFWSQRKLDKLEAEADDPAFRTDTTRQADLYKELLKTGNYAALIHRYETQPQLGPTTLRYPQSARALDAQFVQQDRDCLKAYITALAREGRIDTLSDRLSHLMGRPNLANSCLSQPSSDSSNNTNIITDIEPSSSNSMSTSKVLLHGRQHLVKTSTTDWERAVAARSAPGRSPLNRFLGISATSAAGANEQTSGDREAPIQVIISEAWSWGKFARTMTSKILLGLLLMTGLSVVLDQQGIIKSGMASAEVEPNHMSQPIKFADVQGVDEAKAELEEIVSFLREPKKFMEVGGKLPKGILLYGPPGTGKTHLARAVAGEAGVPFFQMSGSEFDELYVGVGARRVRELFTAAKKKAPCIVFIDEIDAVGSKRSSKDQSYMRQTLNQLLVELDGFSSSEGVIFIAATNTPEALDKALIRPGRFDRLVPVPLPDVKGRSRILEVHMRAVQVARDVDTTTIARGTPGFSGADLANLINQAAIKASKDGAKSIRMHDLEWAKDKIIMGSERKSAVISEHNRRLTAYHEGGHTLVALYTPGSLPLHKVTVIPRGNALGVTVQLPEADATNHTRKELSAILDVCMGGRAAEEIIFGVDEVTTGAHSDLEKATSVAREMVMHYGMSEKVGLGAYRDEELEKLSPQTRVLIESEVKSMLSVSYARATSILKTHKDELHRLSRALMDYETLTLEEVKAVIKGVDINKAKRIETFVASASSTITSISSINIKPADGTRSPEGRVAPALVNTGSHSDVVVPFEDIDEVDECADDEKDPGKGHSMSKAIPVPTSSRPARKSMVQVKHDEGDALSHELSTSVELEVLAFQCASSLSGVDIASGGQRGESGSDNELPPPATKVGLADFELLSVIGQGAYGKVYLVRLRDTGRVFAMKVLKKASIVVHSKMHEHTQNERTILEEVQHCPFIVNLHYAFQTADKLYLVLQYACGGELFTHLGIEGMFSEEQASFYIAELVLALDHLHQLGIIYRDLKPENCLLDAEGHILLTDFGLSKTSLEAKTICGTVEFMPPEIILEQSYDKSVDFWALGIMTFNLLTGAGPFRSSNPKKLNERIIKAKFECPKYMSSYAKDFCIRLLKKSPAARLGAGRNGIEDIKKHGFFRKIDWKALTNKEVAPPIVPKVESLLDVKNFHQGSVKGLEDAFKGFSYVNRFLAADVKPDESLGSFS</sequence>
<protein>
    <recommendedName>
        <fullName evidence="25">AAA+ ATPase domain-containing protein</fullName>
    </recommendedName>
</protein>
<dbReference type="InterPro" id="IPR000642">
    <property type="entry name" value="Peptidase_M41"/>
</dbReference>
<feature type="domain" description="Protein kinase" evidence="21">
    <location>
        <begin position="1049"/>
        <end position="1304"/>
    </location>
</feature>
<dbReference type="GO" id="GO:0005524">
    <property type="term" value="F:ATP binding"/>
    <property type="evidence" value="ECO:0007669"/>
    <property type="project" value="UniProtKB-UniRule"/>
</dbReference>
<dbReference type="HAMAP" id="MF_01458">
    <property type="entry name" value="FtsH"/>
    <property type="match status" value="1"/>
</dbReference>
<dbReference type="InterPro" id="IPR008271">
    <property type="entry name" value="Ser/Thr_kinase_AS"/>
</dbReference>
<dbReference type="GO" id="GO:0046872">
    <property type="term" value="F:metal ion binding"/>
    <property type="evidence" value="ECO:0007669"/>
    <property type="project" value="UniProtKB-KW"/>
</dbReference>
<feature type="compositionally biased region" description="Low complexity" evidence="20">
    <location>
        <begin position="314"/>
        <end position="327"/>
    </location>
</feature>
<dbReference type="SMART" id="SM00382">
    <property type="entry name" value="AAA"/>
    <property type="match status" value="1"/>
</dbReference>
<dbReference type="Gene3D" id="3.30.200.20">
    <property type="entry name" value="Phosphorylase Kinase, domain 1"/>
    <property type="match status" value="1"/>
</dbReference>
<evidence type="ECO:0000259" key="22">
    <source>
        <dbReference type="PROSITE" id="PS51285"/>
    </source>
</evidence>
<keyword evidence="16" id="KW-0482">Metalloprotease</keyword>
<evidence type="ECO:0000256" key="16">
    <source>
        <dbReference type="ARBA" id="ARBA00023049"/>
    </source>
</evidence>
<dbReference type="InterPro" id="IPR037219">
    <property type="entry name" value="Peptidase_M41-like"/>
</dbReference>
<dbReference type="FunFam" id="1.10.510.10:FF:000048">
    <property type="entry name" value="Protein kinase C"/>
    <property type="match status" value="1"/>
</dbReference>
<comment type="cofactor">
    <cofactor evidence="1">
        <name>Zn(2+)</name>
        <dbReference type="ChEBI" id="CHEBI:29105"/>
    </cofactor>
</comment>
<feature type="compositionally biased region" description="Low complexity" evidence="20">
    <location>
        <begin position="111"/>
        <end position="121"/>
    </location>
</feature>
<dbReference type="CDD" id="cd19501">
    <property type="entry name" value="RecA-like_FtsH"/>
    <property type="match status" value="1"/>
</dbReference>
<dbReference type="GO" id="GO:0007005">
    <property type="term" value="P:mitochondrion organization"/>
    <property type="evidence" value="ECO:0007669"/>
    <property type="project" value="TreeGrafter"/>
</dbReference>
<dbReference type="FunFam" id="3.40.50.300:FF:000175">
    <property type="entry name" value="ATP-dependent zinc metalloprotease FTSH 4"/>
    <property type="match status" value="1"/>
</dbReference>
<evidence type="ECO:0000256" key="5">
    <source>
        <dbReference type="ARBA" id="ARBA00010550"/>
    </source>
</evidence>
<dbReference type="GO" id="GO:0004222">
    <property type="term" value="F:metalloendopeptidase activity"/>
    <property type="evidence" value="ECO:0007669"/>
    <property type="project" value="InterPro"/>
</dbReference>
<dbReference type="Gene3D" id="3.40.50.300">
    <property type="entry name" value="P-loop containing nucleotide triphosphate hydrolases"/>
    <property type="match status" value="1"/>
</dbReference>
<dbReference type="InterPro" id="IPR027417">
    <property type="entry name" value="P-loop_NTPase"/>
</dbReference>
<organism evidence="23 24">
    <name type="scientific">Synchytrium endobioticum</name>
    <dbReference type="NCBI Taxonomy" id="286115"/>
    <lineage>
        <taxon>Eukaryota</taxon>
        <taxon>Fungi</taxon>
        <taxon>Fungi incertae sedis</taxon>
        <taxon>Chytridiomycota</taxon>
        <taxon>Chytridiomycota incertae sedis</taxon>
        <taxon>Chytridiomycetes</taxon>
        <taxon>Synchytriales</taxon>
        <taxon>Synchytriaceae</taxon>
        <taxon>Synchytrium</taxon>
    </lineage>
</organism>
<dbReference type="SUPFAM" id="SSF140990">
    <property type="entry name" value="FtsH protease domain-like"/>
    <property type="match status" value="1"/>
</dbReference>
<dbReference type="GO" id="GO:0004176">
    <property type="term" value="F:ATP-dependent peptidase activity"/>
    <property type="evidence" value="ECO:0007669"/>
    <property type="project" value="InterPro"/>
</dbReference>
<dbReference type="InterPro" id="IPR041569">
    <property type="entry name" value="AAA_lid_3"/>
</dbReference>
<evidence type="ECO:0000256" key="12">
    <source>
        <dbReference type="ARBA" id="ARBA00022777"/>
    </source>
</evidence>
<dbReference type="Gene3D" id="1.10.510.10">
    <property type="entry name" value="Transferase(Phosphotransferase) domain 1"/>
    <property type="match status" value="1"/>
</dbReference>
<evidence type="ECO:0000256" key="14">
    <source>
        <dbReference type="ARBA" id="ARBA00022833"/>
    </source>
</evidence>
<dbReference type="Pfam" id="PF00069">
    <property type="entry name" value="Pkinase"/>
    <property type="match status" value="1"/>
</dbReference>
<evidence type="ECO:0000256" key="15">
    <source>
        <dbReference type="ARBA" id="ARBA00022840"/>
    </source>
</evidence>
<feature type="domain" description="AGC-kinase C-terminal" evidence="22">
    <location>
        <begin position="1305"/>
        <end position="1361"/>
    </location>
</feature>
<evidence type="ECO:0000256" key="1">
    <source>
        <dbReference type="ARBA" id="ARBA00001947"/>
    </source>
</evidence>
<evidence type="ECO:0000256" key="19">
    <source>
        <dbReference type="PROSITE-ProRule" id="PRU10141"/>
    </source>
</evidence>
<dbReference type="PROSITE" id="PS50011">
    <property type="entry name" value="PROTEIN_KINASE_DOM"/>
    <property type="match status" value="1"/>
</dbReference>
<keyword evidence="17" id="KW-0496">Mitochondrion</keyword>
<keyword evidence="24" id="KW-1185">Reference proteome</keyword>
<comment type="caution">
    <text evidence="23">The sequence shown here is derived from an EMBL/GenBank/DDBJ whole genome shotgun (WGS) entry which is preliminary data.</text>
</comment>
<dbReference type="GO" id="GO:0004674">
    <property type="term" value="F:protein serine/threonine kinase activity"/>
    <property type="evidence" value="ECO:0007669"/>
    <property type="project" value="UniProtKB-KW"/>
</dbReference>
<evidence type="ECO:0000256" key="4">
    <source>
        <dbReference type="ARBA" id="ARBA00010044"/>
    </source>
</evidence>
<evidence type="ECO:0008006" key="25">
    <source>
        <dbReference type="Google" id="ProtNLM"/>
    </source>
</evidence>
<gene>
    <name evidence="23" type="ORF">SeMB42_g07188</name>
</gene>
<dbReference type="Gene3D" id="1.20.58.760">
    <property type="entry name" value="Peptidase M41"/>
    <property type="match status" value="1"/>
</dbReference>
<dbReference type="PROSITE" id="PS00108">
    <property type="entry name" value="PROTEIN_KINASE_ST"/>
    <property type="match status" value="1"/>
</dbReference>
<keyword evidence="12" id="KW-0418">Kinase</keyword>
<dbReference type="SMART" id="SM00133">
    <property type="entry name" value="S_TK_X"/>
    <property type="match status" value="1"/>
</dbReference>
<dbReference type="VEuPathDB" id="FungiDB:SeMB42_g07188"/>
<evidence type="ECO:0000256" key="8">
    <source>
        <dbReference type="ARBA" id="ARBA00022670"/>
    </source>
</evidence>
<keyword evidence="18" id="KW-0472">Membrane</keyword>
<evidence type="ECO:0000313" key="24">
    <source>
        <dbReference type="Proteomes" id="UP000317494"/>
    </source>
</evidence>
<feature type="region of interest" description="Disordered" evidence="20">
    <location>
        <begin position="307"/>
        <end position="336"/>
    </location>
</feature>
<keyword evidence="14" id="KW-0862">Zinc</keyword>
<dbReference type="GO" id="GO:0141164">
    <property type="term" value="P:mitochondrial protein quality control"/>
    <property type="evidence" value="ECO:0007669"/>
    <property type="project" value="UniProtKB-ARBA"/>
</dbReference>
<dbReference type="PANTHER" id="PTHR23076">
    <property type="entry name" value="METALLOPROTEASE M41 FTSH"/>
    <property type="match status" value="1"/>
</dbReference>
<evidence type="ECO:0000256" key="2">
    <source>
        <dbReference type="ARBA" id="ARBA00004173"/>
    </source>
</evidence>
<dbReference type="PROSITE" id="PS00107">
    <property type="entry name" value="PROTEIN_KINASE_ATP"/>
    <property type="match status" value="1"/>
</dbReference>
<keyword evidence="7" id="KW-0597">Phosphoprotein</keyword>
<dbReference type="InterPro" id="IPR000719">
    <property type="entry name" value="Prot_kinase_dom"/>
</dbReference>
<evidence type="ECO:0000259" key="21">
    <source>
        <dbReference type="PROSITE" id="PS50011"/>
    </source>
</evidence>
<dbReference type="SUPFAM" id="SSF56112">
    <property type="entry name" value="Protein kinase-like (PK-like)"/>
    <property type="match status" value="1"/>
</dbReference>
<dbReference type="FunFam" id="1.10.8.60:FF:000001">
    <property type="entry name" value="ATP-dependent zinc metalloprotease FtsH"/>
    <property type="match status" value="1"/>
</dbReference>
<proteinExistence type="inferred from homology"/>
<dbReference type="Proteomes" id="UP000317494">
    <property type="component" value="Unassembled WGS sequence"/>
</dbReference>
<dbReference type="Pfam" id="PF00004">
    <property type="entry name" value="AAA"/>
    <property type="match status" value="1"/>
</dbReference>
<dbReference type="EMBL" id="QEAN01000473">
    <property type="protein sequence ID" value="TPX35393.1"/>
    <property type="molecule type" value="Genomic_DNA"/>
</dbReference>
<evidence type="ECO:0000256" key="3">
    <source>
        <dbReference type="ARBA" id="ARBA00004370"/>
    </source>
</evidence>
<evidence type="ECO:0000256" key="9">
    <source>
        <dbReference type="ARBA" id="ARBA00022679"/>
    </source>
</evidence>
<keyword evidence="13" id="KW-0378">Hydrolase</keyword>
<evidence type="ECO:0000256" key="17">
    <source>
        <dbReference type="ARBA" id="ARBA00023128"/>
    </source>
</evidence>
<dbReference type="Gene3D" id="1.10.8.60">
    <property type="match status" value="1"/>
</dbReference>
<feature type="region of interest" description="Disordered" evidence="20">
    <location>
        <begin position="109"/>
        <end position="137"/>
    </location>
</feature>
<keyword evidence="10" id="KW-0479">Metal-binding</keyword>
<keyword evidence="6" id="KW-0723">Serine/threonine-protein kinase</keyword>
<dbReference type="InterPro" id="IPR005936">
    <property type="entry name" value="FtsH"/>
</dbReference>
<dbReference type="InterPro" id="IPR011009">
    <property type="entry name" value="Kinase-like_dom_sf"/>
</dbReference>
<keyword evidence="8" id="KW-0645">Protease</keyword>
<comment type="subcellular location">
    <subcellularLocation>
        <location evidence="3">Membrane</location>
    </subcellularLocation>
    <subcellularLocation>
        <location evidence="2">Mitochondrion</location>
    </subcellularLocation>
</comment>
<dbReference type="Pfam" id="PF17862">
    <property type="entry name" value="AAA_lid_3"/>
    <property type="match status" value="1"/>
</dbReference>
<evidence type="ECO:0000256" key="6">
    <source>
        <dbReference type="ARBA" id="ARBA00022527"/>
    </source>
</evidence>
<evidence type="ECO:0000256" key="13">
    <source>
        <dbReference type="ARBA" id="ARBA00022801"/>
    </source>
</evidence>
<dbReference type="SMART" id="SM00220">
    <property type="entry name" value="S_TKc"/>
    <property type="match status" value="1"/>
</dbReference>
<dbReference type="PROSITE" id="PS51285">
    <property type="entry name" value="AGC_KINASE_CTER"/>
    <property type="match status" value="1"/>
</dbReference>
<evidence type="ECO:0000256" key="20">
    <source>
        <dbReference type="SAM" id="MobiDB-lite"/>
    </source>
</evidence>
<evidence type="ECO:0000256" key="18">
    <source>
        <dbReference type="ARBA" id="ARBA00023136"/>
    </source>
</evidence>
<keyword evidence="15 19" id="KW-0067">ATP-binding</keyword>
<comment type="similarity">
    <text evidence="5">In the N-terminal section; belongs to the AAA ATPase family.</text>
</comment>
<dbReference type="InterPro" id="IPR003593">
    <property type="entry name" value="AAA+_ATPase"/>
</dbReference>
<name>A0A507CCX9_9FUNG</name>
<dbReference type="FunFam" id="3.30.200.20:FF:000042">
    <property type="entry name" value="Aurora kinase A"/>
    <property type="match status" value="1"/>
</dbReference>
<dbReference type="FunFam" id="1.20.58.760:FF:000002">
    <property type="entry name" value="ATP-dependent zinc metalloprotease FtsH"/>
    <property type="match status" value="1"/>
</dbReference>
<evidence type="ECO:0000256" key="10">
    <source>
        <dbReference type="ARBA" id="ARBA00022723"/>
    </source>
</evidence>
<evidence type="ECO:0000313" key="23">
    <source>
        <dbReference type="EMBL" id="TPX35393.1"/>
    </source>
</evidence>
<dbReference type="STRING" id="286115.A0A507CCX9"/>
<dbReference type="Pfam" id="PF01434">
    <property type="entry name" value="Peptidase_M41"/>
    <property type="match status" value="1"/>
</dbReference>
<dbReference type="GO" id="GO:0016887">
    <property type="term" value="F:ATP hydrolysis activity"/>
    <property type="evidence" value="ECO:0007669"/>
    <property type="project" value="InterPro"/>
</dbReference>
<evidence type="ECO:0000256" key="11">
    <source>
        <dbReference type="ARBA" id="ARBA00022741"/>
    </source>
</evidence>
<dbReference type="PANTHER" id="PTHR23076:SF97">
    <property type="entry name" value="ATP-DEPENDENT ZINC METALLOPROTEASE YME1L1"/>
    <property type="match status" value="1"/>
</dbReference>
<keyword evidence="9" id="KW-0808">Transferase</keyword>
<dbReference type="InterPro" id="IPR000961">
    <property type="entry name" value="AGC-kinase_C"/>
</dbReference>
<evidence type="ECO:0000256" key="7">
    <source>
        <dbReference type="ARBA" id="ARBA00022553"/>
    </source>
</evidence>
<accession>A0A507CCX9</accession>
<keyword evidence="11 19" id="KW-0547">Nucleotide-binding</keyword>
<feature type="binding site" evidence="19">
    <location>
        <position position="1078"/>
    </location>
    <ligand>
        <name>ATP</name>
        <dbReference type="ChEBI" id="CHEBI:30616"/>
    </ligand>
</feature>
<dbReference type="SUPFAM" id="SSF52540">
    <property type="entry name" value="P-loop containing nucleoside triphosphate hydrolases"/>
    <property type="match status" value="1"/>
</dbReference>
<dbReference type="InterPro" id="IPR003959">
    <property type="entry name" value="ATPase_AAA_core"/>
</dbReference>
<dbReference type="NCBIfam" id="TIGR01241">
    <property type="entry name" value="FtsH_fam"/>
    <property type="match status" value="1"/>
</dbReference>
<reference evidence="23 24" key="1">
    <citation type="journal article" date="2019" name="Sci. Rep.">
        <title>Comparative genomics of chytrid fungi reveal insights into the obligate biotrophic and pathogenic lifestyle of Synchytrium endobioticum.</title>
        <authorList>
            <person name="van de Vossenberg B.T.L.H."/>
            <person name="Warris S."/>
            <person name="Nguyen H.D.T."/>
            <person name="van Gent-Pelzer M.P.E."/>
            <person name="Joly D.L."/>
            <person name="van de Geest H.C."/>
            <person name="Bonants P.J.M."/>
            <person name="Smith D.S."/>
            <person name="Levesque C.A."/>
            <person name="van der Lee T.A.J."/>
        </authorList>
    </citation>
    <scope>NUCLEOTIDE SEQUENCE [LARGE SCALE GENOMIC DNA]</scope>
    <source>
        <strain evidence="23 24">MB42</strain>
    </source>
</reference>